<dbReference type="Gene3D" id="3.40.630.30">
    <property type="match status" value="1"/>
</dbReference>
<sequence length="268" mass="30129">MVPGEGPKLWTCGLPEAWHKGVQGGLALSPGLRYFRHRSLSMAPYHIRKYQESDRKWVVRLLSQGMAEHIPATFWQLLKLPRTLILLLGGPLALLLVSGSWLLALMFSLSLLPALWFLAKKPWMDYVDTVLRTDMSDITKSYLSEPDSCFWVAESEEKVVGMVGALPVDDPTLKEKRLQLFHLSVDSEHRCQGIAKALIRTVLQFARDQDCSAVVLDTSNIQLTALSLYQSMGFQKTGQSFSCMWARLVAHITIHFIYRLPSSQAGGL</sequence>
<dbReference type="Pfam" id="PF00583">
    <property type="entry name" value="Acetyltransf_1"/>
    <property type="match status" value="1"/>
</dbReference>
<evidence type="ECO:0000259" key="3">
    <source>
        <dbReference type="PROSITE" id="PS51186"/>
    </source>
</evidence>
<keyword evidence="2" id="KW-0472">Membrane</keyword>
<keyword evidence="5" id="KW-1185">Reference proteome</keyword>
<dbReference type="SUPFAM" id="SSF55729">
    <property type="entry name" value="Acyl-CoA N-acyltransferases (Nat)"/>
    <property type="match status" value="1"/>
</dbReference>
<proteinExistence type="predicted"/>
<dbReference type="GO" id="GO:0008080">
    <property type="term" value="F:N-acetyltransferase activity"/>
    <property type="evidence" value="ECO:0007669"/>
    <property type="project" value="InterPro"/>
</dbReference>
<dbReference type="InterPro" id="IPR050769">
    <property type="entry name" value="NAT_camello-type"/>
</dbReference>
<reference evidence="4" key="3">
    <citation type="submission" date="2025-09" db="UniProtKB">
        <authorList>
            <consortium name="Ensembl"/>
        </authorList>
    </citation>
    <scope>IDENTIFICATION</scope>
</reference>
<keyword evidence="2" id="KW-1133">Transmembrane helix</keyword>
<evidence type="ECO:0000313" key="5">
    <source>
        <dbReference type="Proteomes" id="UP000233100"/>
    </source>
</evidence>
<dbReference type="AlphaFoldDB" id="A0A7N9CCT7"/>
<keyword evidence="2" id="KW-0812">Transmembrane</keyword>
<dbReference type="InterPro" id="IPR000182">
    <property type="entry name" value="GNAT_dom"/>
</dbReference>
<reference evidence="4 5" key="1">
    <citation type="submission" date="2013-03" db="EMBL/GenBank/DDBJ databases">
        <authorList>
            <person name="Warren W."/>
            <person name="Wilson R.K."/>
        </authorList>
    </citation>
    <scope>NUCLEOTIDE SEQUENCE</scope>
</reference>
<evidence type="ECO:0000256" key="1">
    <source>
        <dbReference type="ARBA" id="ARBA00022679"/>
    </source>
</evidence>
<dbReference type="CDD" id="cd04301">
    <property type="entry name" value="NAT_SF"/>
    <property type="match status" value="1"/>
</dbReference>
<dbReference type="Proteomes" id="UP000233100">
    <property type="component" value="Chromosome 13"/>
</dbReference>
<dbReference type="InterPro" id="IPR016181">
    <property type="entry name" value="Acyl_CoA_acyltransferase"/>
</dbReference>
<dbReference type="GeneTree" id="ENSGT00950000182932"/>
<dbReference type="Ensembl" id="ENSMFAT00000094064.1">
    <property type="protein sequence ID" value="ENSMFAP00000046757.1"/>
    <property type="gene ID" value="ENSMFAG00000052664.1"/>
</dbReference>
<accession>A0A7N9CCT7</accession>
<name>A0A7N9CCT7_MACFA</name>
<dbReference type="PANTHER" id="PTHR13947:SF48">
    <property type="entry name" value="N-ACETYLTRANSFERASE 8-RELATED"/>
    <property type="match status" value="1"/>
</dbReference>
<dbReference type="PANTHER" id="PTHR13947">
    <property type="entry name" value="GNAT FAMILY N-ACETYLTRANSFERASE"/>
    <property type="match status" value="1"/>
</dbReference>
<feature type="domain" description="N-acetyltransferase" evidence="3">
    <location>
        <begin position="102"/>
        <end position="261"/>
    </location>
</feature>
<gene>
    <name evidence="4" type="primary">NAT8</name>
</gene>
<dbReference type="PROSITE" id="PS51186">
    <property type="entry name" value="GNAT"/>
    <property type="match status" value="1"/>
</dbReference>
<evidence type="ECO:0000256" key="2">
    <source>
        <dbReference type="SAM" id="Phobius"/>
    </source>
</evidence>
<keyword evidence="1" id="KW-0808">Transferase</keyword>
<protein>
    <submittedName>
        <fullName evidence="4">N-acetyltransferase 8 (putative)</fullName>
    </submittedName>
</protein>
<reference evidence="4" key="2">
    <citation type="submission" date="2025-08" db="UniProtKB">
        <authorList>
            <consortium name="Ensembl"/>
        </authorList>
    </citation>
    <scope>IDENTIFICATION</scope>
</reference>
<evidence type="ECO:0000313" key="4">
    <source>
        <dbReference type="Ensembl" id="ENSMFAP00000046757.1"/>
    </source>
</evidence>
<organism evidence="4 5">
    <name type="scientific">Macaca fascicularis</name>
    <name type="common">Crab-eating macaque</name>
    <name type="synonym">Cynomolgus monkey</name>
    <dbReference type="NCBI Taxonomy" id="9541"/>
    <lineage>
        <taxon>Eukaryota</taxon>
        <taxon>Metazoa</taxon>
        <taxon>Chordata</taxon>
        <taxon>Craniata</taxon>
        <taxon>Vertebrata</taxon>
        <taxon>Euteleostomi</taxon>
        <taxon>Mammalia</taxon>
        <taxon>Eutheria</taxon>
        <taxon>Euarchontoglires</taxon>
        <taxon>Primates</taxon>
        <taxon>Haplorrhini</taxon>
        <taxon>Catarrhini</taxon>
        <taxon>Cercopithecidae</taxon>
        <taxon>Cercopithecinae</taxon>
        <taxon>Macaca</taxon>
    </lineage>
</organism>
<feature type="transmembrane region" description="Helical" evidence="2">
    <location>
        <begin position="84"/>
        <end position="117"/>
    </location>
</feature>